<proteinExistence type="predicted"/>
<evidence type="ECO:0000256" key="1">
    <source>
        <dbReference type="SAM" id="MobiDB-lite"/>
    </source>
</evidence>
<protein>
    <submittedName>
        <fullName evidence="3">Uncharacterized protein</fullName>
    </submittedName>
</protein>
<organism evidence="3 4">
    <name type="scientific">Waterburya agarophytonicola KI4</name>
    <dbReference type="NCBI Taxonomy" id="2874699"/>
    <lineage>
        <taxon>Bacteria</taxon>
        <taxon>Bacillati</taxon>
        <taxon>Cyanobacteriota</taxon>
        <taxon>Cyanophyceae</taxon>
        <taxon>Pleurocapsales</taxon>
        <taxon>Hyellaceae</taxon>
        <taxon>Waterburya</taxon>
        <taxon>Waterburya agarophytonicola</taxon>
    </lineage>
</organism>
<name>A0A964BU87_9CYAN</name>
<feature type="compositionally biased region" description="Pro residues" evidence="1">
    <location>
        <begin position="164"/>
        <end position="176"/>
    </location>
</feature>
<dbReference type="Proteomes" id="UP000729733">
    <property type="component" value="Unassembled WGS sequence"/>
</dbReference>
<feature type="region of interest" description="Disordered" evidence="1">
    <location>
        <begin position="117"/>
        <end position="185"/>
    </location>
</feature>
<keyword evidence="2" id="KW-1133">Transmembrane helix</keyword>
<keyword evidence="2" id="KW-0812">Transmembrane</keyword>
<dbReference type="AlphaFoldDB" id="A0A964BU87"/>
<reference evidence="3" key="1">
    <citation type="journal article" date="2021" name="Antonie Van Leeuwenhoek">
        <title>Draft genome and description of Waterburya agarophytonicola gen. nov. sp. nov. (Pleurocapsales, Cyanobacteria): a seaweed symbiont.</title>
        <authorList>
            <person name="Bonthond G."/>
            <person name="Shalygin S."/>
            <person name="Bayer T."/>
            <person name="Weinberger F."/>
        </authorList>
    </citation>
    <scope>NUCLEOTIDE SEQUENCE</scope>
    <source>
        <strain evidence="3">KI4</strain>
    </source>
</reference>
<sequence length="480" mass="52784">MTNIYTEDKETLTREDQIDLAGLDSEAQEPLVIDRKYQIKEDSPSDTPTEEKPFVRSLFIYGVTGLGILFLLGIWNFMTPRNAPVKVIESTPEQQEEIAIPKVDYRGKLALRDQKHQLERATQQPIPTEVDEPKESTTVATPTQRSPKPQPQPRTQPRVARTAPPRPRPQAVPRPQPVRVEPKPRVDPQQQWAQLSNFGRGVPLASSQFPKNQTPAAKTTFVNNIASKPASIATNNTIQSSPGSLGILNRQRIETNVRDKHQIAYGTSVTAEVFIPLLWDESVSSSQQPNKRFALVLTEDLIASNGKVALEKGSVVVAESSSVNPGNRLVNANAVAIVYTDKQGRIQQRSLPPQKLTILGKQQQPLIAKGHFDRGGDYAKTDLLVSSLSGLGKVGEVFTQPNSSSSVVTGNFGSSVSTTVNNNNREVWAAVLDGFFNPLAERISDRSLRQEVELEKLPNIAVLEVGTEVSIIANDTFVIK</sequence>
<comment type="caution">
    <text evidence="3">The sequence shown here is derived from an EMBL/GenBank/DDBJ whole genome shotgun (WGS) entry which is preliminary data.</text>
</comment>
<accession>A0A964BU87</accession>
<evidence type="ECO:0000256" key="2">
    <source>
        <dbReference type="SAM" id="Phobius"/>
    </source>
</evidence>
<dbReference type="EMBL" id="JADWDC010000112">
    <property type="protein sequence ID" value="MCC0179778.1"/>
    <property type="molecule type" value="Genomic_DNA"/>
</dbReference>
<dbReference type="RefSeq" id="WP_229642876.1">
    <property type="nucleotide sequence ID" value="NZ_JADWDC010000112.1"/>
</dbReference>
<evidence type="ECO:0000313" key="3">
    <source>
        <dbReference type="EMBL" id="MCC0179778.1"/>
    </source>
</evidence>
<evidence type="ECO:0000313" key="4">
    <source>
        <dbReference type="Proteomes" id="UP000729733"/>
    </source>
</evidence>
<keyword evidence="2" id="KW-0472">Membrane</keyword>
<keyword evidence="4" id="KW-1185">Reference proteome</keyword>
<gene>
    <name evidence="3" type="ORF">I4641_22815</name>
</gene>
<feature type="transmembrane region" description="Helical" evidence="2">
    <location>
        <begin position="58"/>
        <end position="78"/>
    </location>
</feature>